<feature type="active site" description="Proton donor" evidence="4">
    <location>
        <position position="58"/>
    </location>
</feature>
<dbReference type="Proteomes" id="UP000004935">
    <property type="component" value="Unassembled WGS sequence"/>
</dbReference>
<feature type="domain" description="NADP-dependent oxidoreductase" evidence="7">
    <location>
        <begin position="24"/>
        <end position="272"/>
    </location>
</feature>
<reference evidence="8" key="2">
    <citation type="submission" date="2013-11" db="EMBL/GenBank/DDBJ databases">
        <title>Draft genome sequence of Anaerostipes caccae (DSM 14662).</title>
        <authorList>
            <person name="Sudarsanam P."/>
            <person name="Ley R."/>
            <person name="Guruge J."/>
            <person name="Turnbaugh P.J."/>
            <person name="Mahowald M."/>
            <person name="Liep D."/>
            <person name="Gordon J."/>
        </authorList>
    </citation>
    <scope>NUCLEOTIDE SEQUENCE</scope>
    <source>
        <strain evidence="8">DSM 14662</strain>
    </source>
</reference>
<dbReference type="PRINTS" id="PR00069">
    <property type="entry name" value="ALDKETRDTASE"/>
</dbReference>
<keyword evidence="9" id="KW-1185">Reference proteome</keyword>
<dbReference type="FunFam" id="3.20.20.100:FF:000015">
    <property type="entry name" value="Oxidoreductase, aldo/keto reductase family"/>
    <property type="match status" value="1"/>
</dbReference>
<feature type="site" description="Lowers pKa of active site Tyr" evidence="6">
    <location>
        <position position="83"/>
    </location>
</feature>
<evidence type="ECO:0000259" key="7">
    <source>
        <dbReference type="Pfam" id="PF00248"/>
    </source>
</evidence>
<evidence type="ECO:0000256" key="2">
    <source>
        <dbReference type="ARBA" id="ARBA00022857"/>
    </source>
</evidence>
<dbReference type="STRING" id="411490.ANACAC_01080"/>
<dbReference type="PIRSF" id="PIRSF000097">
    <property type="entry name" value="AKR"/>
    <property type="match status" value="1"/>
</dbReference>
<keyword evidence="2" id="KW-0521">NADP</keyword>
<dbReference type="PANTHER" id="PTHR43827:SF3">
    <property type="entry name" value="NADP-DEPENDENT OXIDOREDUCTASE DOMAIN-CONTAINING PROTEIN"/>
    <property type="match status" value="1"/>
</dbReference>
<dbReference type="InterPro" id="IPR018170">
    <property type="entry name" value="Aldo/ket_reductase_CS"/>
</dbReference>
<evidence type="ECO:0000256" key="4">
    <source>
        <dbReference type="PIRSR" id="PIRSR000097-1"/>
    </source>
</evidence>
<dbReference type="InterPro" id="IPR020471">
    <property type="entry name" value="AKR"/>
</dbReference>
<reference evidence="8" key="1">
    <citation type="submission" date="2007-11" db="EMBL/GenBank/DDBJ databases">
        <authorList>
            <person name="Fulton L."/>
            <person name="Clifton S."/>
            <person name="Fulton B."/>
            <person name="Xu J."/>
            <person name="Minx P."/>
            <person name="Pepin K.H."/>
            <person name="Johnson M."/>
            <person name="Thiruvilangam P."/>
            <person name="Bhonagiri V."/>
            <person name="Nash W.E."/>
            <person name="Mardis E.R."/>
            <person name="Wilson R.K."/>
        </authorList>
    </citation>
    <scope>NUCLEOTIDE SEQUENCE [LARGE SCALE GENOMIC DNA]</scope>
    <source>
        <strain evidence="8">DSM 14662</strain>
    </source>
</reference>
<dbReference type="EMBL" id="ABAX03000010">
    <property type="protein sequence ID" value="EDR98493.1"/>
    <property type="molecule type" value="Genomic_DNA"/>
</dbReference>
<dbReference type="Gene3D" id="3.20.20.100">
    <property type="entry name" value="NADP-dependent oxidoreductase domain"/>
    <property type="match status" value="1"/>
</dbReference>
<comment type="similarity">
    <text evidence="1">Belongs to the aldo/keto reductase family.</text>
</comment>
<dbReference type="eggNOG" id="COG0656">
    <property type="taxonomic scope" value="Bacteria"/>
</dbReference>
<evidence type="ECO:0000313" key="8">
    <source>
        <dbReference type="EMBL" id="EDR98493.1"/>
    </source>
</evidence>
<evidence type="ECO:0000313" key="9">
    <source>
        <dbReference type="Proteomes" id="UP000004935"/>
    </source>
</evidence>
<dbReference type="PROSITE" id="PS00062">
    <property type="entry name" value="ALDOKETO_REDUCTASE_2"/>
    <property type="match status" value="1"/>
</dbReference>
<evidence type="ECO:0000256" key="5">
    <source>
        <dbReference type="PIRSR" id="PIRSR000097-2"/>
    </source>
</evidence>
<dbReference type="InterPro" id="IPR036812">
    <property type="entry name" value="NAD(P)_OxRdtase_dom_sf"/>
</dbReference>
<comment type="caution">
    <text evidence="8">The sequence shown here is derived from an EMBL/GenBank/DDBJ whole genome shotgun (WGS) entry which is preliminary data.</text>
</comment>
<feature type="binding site" evidence="5">
    <location>
        <position position="116"/>
    </location>
    <ligand>
        <name>substrate</name>
    </ligand>
</feature>
<dbReference type="GO" id="GO:0016616">
    <property type="term" value="F:oxidoreductase activity, acting on the CH-OH group of donors, NAD or NADP as acceptor"/>
    <property type="evidence" value="ECO:0007669"/>
    <property type="project" value="UniProtKB-ARBA"/>
</dbReference>
<name>B0MBQ9_ANACD</name>
<protein>
    <submittedName>
        <fullName evidence="8">Oxidoreductase, aldo/keto reductase family protein</fullName>
    </submittedName>
</protein>
<evidence type="ECO:0000256" key="1">
    <source>
        <dbReference type="ARBA" id="ARBA00007905"/>
    </source>
</evidence>
<evidence type="ECO:0000256" key="3">
    <source>
        <dbReference type="ARBA" id="ARBA00023002"/>
    </source>
</evidence>
<sequence>MKRKGGYAFMETVTLSNGKQMPAVGFGTWKAPSDEITVNAVKTAVECGYTHIDAAAAYHNEIWVGKGIRESGIKREDLFLTSKLWNDDHGYESTLRAFENTITDLGVDYLDLYLIHWPVPVKFHDDYIEKNRETWKAFEELYKAGKVKAIGVSNFKPHHIDEILEVCEIPPMVNQIEFHPSCLQKETRAYCEEKNIIVEAYSPLANGKVFQCEEIREIAERCGVSAAQLCVKYALQHNTVPLVKSVTRERIKDNLKLDFTISPEDMKILDEVSTCEGSYRDSDHIDF</sequence>
<accession>B0MBQ9</accession>
<dbReference type="CDD" id="cd19071">
    <property type="entry name" value="AKR_AKR1-5-like"/>
    <property type="match status" value="1"/>
</dbReference>
<organism evidence="8 9">
    <name type="scientific">Anaerostipes caccae (strain DSM 14662 / CCUG 47493 / JCM 13470 / NCIMB 13811 / L1-92)</name>
    <dbReference type="NCBI Taxonomy" id="411490"/>
    <lineage>
        <taxon>Bacteria</taxon>
        <taxon>Bacillati</taxon>
        <taxon>Bacillota</taxon>
        <taxon>Clostridia</taxon>
        <taxon>Lachnospirales</taxon>
        <taxon>Lachnospiraceae</taxon>
        <taxon>Anaerostipes</taxon>
    </lineage>
</organism>
<dbReference type="AlphaFoldDB" id="B0MBQ9"/>
<dbReference type="PANTHER" id="PTHR43827">
    <property type="entry name" value="2,5-DIKETO-D-GLUCONIC ACID REDUCTASE"/>
    <property type="match status" value="1"/>
</dbReference>
<proteinExistence type="inferred from homology"/>
<dbReference type="HOGENOM" id="CLU_023205_0_3_9"/>
<keyword evidence="3" id="KW-0560">Oxidoreductase</keyword>
<dbReference type="Pfam" id="PF00248">
    <property type="entry name" value="Aldo_ket_red"/>
    <property type="match status" value="1"/>
</dbReference>
<dbReference type="SUPFAM" id="SSF51430">
    <property type="entry name" value="NAD(P)-linked oxidoreductase"/>
    <property type="match status" value="1"/>
</dbReference>
<evidence type="ECO:0000256" key="6">
    <source>
        <dbReference type="PIRSR" id="PIRSR000097-3"/>
    </source>
</evidence>
<dbReference type="InterPro" id="IPR023210">
    <property type="entry name" value="NADP_OxRdtase_dom"/>
</dbReference>
<gene>
    <name evidence="8" type="ORF">ANACAC_01080</name>
</gene>